<dbReference type="EMBL" id="OB668177">
    <property type="protein sequence ID" value="CAD7234261.1"/>
    <property type="molecule type" value="Genomic_DNA"/>
</dbReference>
<evidence type="ECO:0000259" key="1">
    <source>
        <dbReference type="Pfam" id="PF23383"/>
    </source>
</evidence>
<accession>A0A7R8WSI3</accession>
<proteinExistence type="predicted"/>
<gene>
    <name evidence="2" type="ORF">CTOB1V02_LOCUS12077</name>
</gene>
<name>A0A7R8WSI3_9CRUS</name>
<dbReference type="InterPro" id="IPR036322">
    <property type="entry name" value="WD40_repeat_dom_sf"/>
</dbReference>
<dbReference type="OrthoDB" id="6377175at2759"/>
<dbReference type="SUPFAM" id="SSF50978">
    <property type="entry name" value="WD40 repeat-like"/>
    <property type="match status" value="1"/>
</dbReference>
<feature type="non-terminal residue" evidence="2">
    <location>
        <position position="146"/>
    </location>
</feature>
<evidence type="ECO:0000313" key="2">
    <source>
        <dbReference type="EMBL" id="CAD7234261.1"/>
    </source>
</evidence>
<reference evidence="2" key="1">
    <citation type="submission" date="2020-11" db="EMBL/GenBank/DDBJ databases">
        <authorList>
            <person name="Tran Van P."/>
        </authorList>
    </citation>
    <scope>NUCLEOTIDE SEQUENCE</scope>
</reference>
<dbReference type="AlphaFoldDB" id="A0A7R8WSI3"/>
<dbReference type="InterPro" id="IPR056154">
    <property type="entry name" value="Beta-prop_IFT140_1st"/>
</dbReference>
<protein>
    <recommendedName>
        <fullName evidence="1">IFT140 first beta-propeller domain-containing protein</fullName>
    </recommendedName>
</protein>
<sequence>MALYFDRLLPPSTKGALAVDVEWHPIQGFIAVAAYSEEKGGIVVVYNEPGDILDTIEAPPSTASAHSSALSWHPTRPLLAIGWEGGEVWCVPVSETASKFGGKSATKDYMKQSGAGAEKLHKDPVGLLQWSRLGSRMVSGDQVRDS</sequence>
<dbReference type="Pfam" id="PF23383">
    <property type="entry name" value="Beta-prop_IFT140_1st"/>
    <property type="match status" value="1"/>
</dbReference>
<organism evidence="2">
    <name type="scientific">Cyprideis torosa</name>
    <dbReference type="NCBI Taxonomy" id="163714"/>
    <lineage>
        <taxon>Eukaryota</taxon>
        <taxon>Metazoa</taxon>
        <taxon>Ecdysozoa</taxon>
        <taxon>Arthropoda</taxon>
        <taxon>Crustacea</taxon>
        <taxon>Oligostraca</taxon>
        <taxon>Ostracoda</taxon>
        <taxon>Podocopa</taxon>
        <taxon>Podocopida</taxon>
        <taxon>Cytherocopina</taxon>
        <taxon>Cytheroidea</taxon>
        <taxon>Cytherideidae</taxon>
        <taxon>Cyprideis</taxon>
    </lineage>
</organism>
<feature type="domain" description="IFT140 first beta-propeller" evidence="1">
    <location>
        <begin position="2"/>
        <end position="142"/>
    </location>
</feature>